<sequence length="268" mass="29402">MDQGNIAAGSIEGEVVSFVVSKGYGFISGDDGERYFVHQKDVQGGETLTSGQRVAFVPTPSPKGSKARHVVPGIAPTLIYLNPDNFVWSKAGAPKGMEVMLITGDGWSQSNDPNEAREMLKAKAREYGANAVLNASLEKYTDSAACSNYRFTMHRFRGQFAIVKVANASSDPASILESQTQLQNLHEWWEGKNAPQSESWERPVNETRLIEPAKVILILGLIWSWSLTLLRILGLSGLFLYRQGVKFIKGQLAAGRSTDKKKPDDLGE</sequence>
<evidence type="ECO:0000313" key="3">
    <source>
        <dbReference type="EMBL" id="QHF00720.1"/>
    </source>
</evidence>
<dbReference type="SMART" id="SM00357">
    <property type="entry name" value="CSP"/>
    <property type="match status" value="1"/>
</dbReference>
<geneLocation type="plasmid" evidence="3 4">
    <name>pPma4326F</name>
</geneLocation>
<dbReference type="GO" id="GO:0003676">
    <property type="term" value="F:nucleic acid binding"/>
    <property type="evidence" value="ECO:0007669"/>
    <property type="project" value="InterPro"/>
</dbReference>
<keyword evidence="3" id="KW-0614">Plasmid</keyword>
<keyword evidence="1" id="KW-0472">Membrane</keyword>
<evidence type="ECO:0000313" key="4">
    <source>
        <dbReference type="Proteomes" id="UP000003811"/>
    </source>
</evidence>
<dbReference type="EMBL" id="CP047261">
    <property type="protein sequence ID" value="QHF00720.1"/>
    <property type="molecule type" value="Genomic_DNA"/>
</dbReference>
<gene>
    <name evidence="3" type="ORF">PMA4326_029970</name>
</gene>
<accession>A0A8T8CAX0</accession>
<proteinExistence type="predicted"/>
<dbReference type="InterPro" id="IPR002059">
    <property type="entry name" value="CSP_DNA-bd"/>
</dbReference>
<dbReference type="SUPFAM" id="SSF50249">
    <property type="entry name" value="Nucleic acid-binding proteins"/>
    <property type="match status" value="1"/>
</dbReference>
<evidence type="ECO:0000256" key="1">
    <source>
        <dbReference type="SAM" id="Phobius"/>
    </source>
</evidence>
<reference evidence="3 4" key="1">
    <citation type="journal article" date="2011" name="PLoS Pathog.">
        <title>Dynamic evolution of pathogenicity revealed by sequencing and comparative genomics of 19 Pseudomonas syringae isolates.</title>
        <authorList>
            <person name="Baltrus D.A."/>
            <person name="Nishimura M.T."/>
            <person name="Romanchuk A."/>
            <person name="Chang J.H."/>
            <person name="Mukhtar M.S."/>
            <person name="Cherkis K."/>
            <person name="Roach J."/>
            <person name="Grant S.R."/>
            <person name="Jones C.D."/>
            <person name="Dangl J.L."/>
        </authorList>
    </citation>
    <scope>NUCLEOTIDE SEQUENCE [LARGE SCALE GENOMIC DNA]</scope>
    <source>
        <strain evidence="3 4">ES4326</strain>
    </source>
</reference>
<dbReference type="InterPro" id="IPR012340">
    <property type="entry name" value="NA-bd_OB-fold"/>
</dbReference>
<dbReference type="Gene3D" id="2.40.50.140">
    <property type="entry name" value="Nucleic acid-binding proteins"/>
    <property type="match status" value="1"/>
</dbReference>
<dbReference type="AlphaFoldDB" id="A0A8T8CAX0"/>
<feature type="transmembrane region" description="Helical" evidence="1">
    <location>
        <begin position="215"/>
        <end position="241"/>
    </location>
</feature>
<dbReference type="RefSeq" id="WP_007250607.1">
    <property type="nucleotide sequence ID" value="NZ_CP047261.1"/>
</dbReference>
<dbReference type="Pfam" id="PF00313">
    <property type="entry name" value="CSD"/>
    <property type="match status" value="1"/>
</dbReference>
<keyword evidence="1" id="KW-1133">Transmembrane helix</keyword>
<evidence type="ECO:0000259" key="2">
    <source>
        <dbReference type="PROSITE" id="PS51857"/>
    </source>
</evidence>
<dbReference type="GO" id="GO:0005829">
    <property type="term" value="C:cytosol"/>
    <property type="evidence" value="ECO:0007669"/>
    <property type="project" value="UniProtKB-ARBA"/>
</dbReference>
<dbReference type="InterPro" id="IPR011129">
    <property type="entry name" value="CSD"/>
</dbReference>
<dbReference type="PROSITE" id="PS51857">
    <property type="entry name" value="CSD_2"/>
    <property type="match status" value="1"/>
</dbReference>
<dbReference type="Proteomes" id="UP000003811">
    <property type="component" value="Plasmid pPma4326F"/>
</dbReference>
<name>A0A8T8CAX0_PSEYM</name>
<keyword evidence="1" id="KW-0812">Transmembrane</keyword>
<organism evidence="3 4">
    <name type="scientific">Pseudomonas syringae pv. maculicola str. ES4326</name>
    <dbReference type="NCBI Taxonomy" id="629265"/>
    <lineage>
        <taxon>Bacteria</taxon>
        <taxon>Pseudomonadati</taxon>
        <taxon>Pseudomonadota</taxon>
        <taxon>Gammaproteobacteria</taxon>
        <taxon>Pseudomonadales</taxon>
        <taxon>Pseudomonadaceae</taxon>
        <taxon>Pseudomonas</taxon>
    </lineage>
</organism>
<feature type="domain" description="CSD" evidence="2">
    <location>
        <begin position="10"/>
        <end position="72"/>
    </location>
</feature>
<protein>
    <submittedName>
        <fullName evidence="3">Cold shock domain-containing protein</fullName>
    </submittedName>
</protein>